<accession>A0A421DLC6</accession>
<protein>
    <recommendedName>
        <fullName evidence="4">Solitary outer membrane autotransporter beta-barrel domain-containing protein</fullName>
    </recommendedName>
</protein>
<dbReference type="Proteomes" id="UP000285648">
    <property type="component" value="Unassembled WGS sequence"/>
</dbReference>
<proteinExistence type="predicted"/>
<sequence length="309" mass="34683">MDVFGRNRTKKVLIFSLFFSLSASAVADDDNNDDDSDLKSSYAKLLDLSTVDDVSTSKLRADDGFNYSKIVIPYATDYYPLGGDSSAAWFIKAGFLEVKGDAIPIDDSRFTPRWHALSIVTGPSFKYRIQERFNLVGKLGIGYSRLINDSPYSGDSVIENALRDEKLLDWEIDAYIISPSIGIEYKKIFNSGDVFDVYTNLSFTHVSSFNNNNNDLKISDNSGSYSIKTDYTFTDVFHAFNRRINFVVSNKFGGFFGSNYRDLGFGFVNETQMAIEVPTDPFFKGNKMRIGIGYLYNDYAQGVSLVLSL</sequence>
<dbReference type="AlphaFoldDB" id="A0A421DLC6"/>
<organism evidence="2 3">
    <name type="scientific">Brenneria alni</name>
    <dbReference type="NCBI Taxonomy" id="71656"/>
    <lineage>
        <taxon>Bacteria</taxon>
        <taxon>Pseudomonadati</taxon>
        <taxon>Pseudomonadota</taxon>
        <taxon>Gammaproteobacteria</taxon>
        <taxon>Enterobacterales</taxon>
        <taxon>Pectobacteriaceae</taxon>
        <taxon>Brenneria</taxon>
    </lineage>
</organism>
<evidence type="ECO:0008006" key="4">
    <source>
        <dbReference type="Google" id="ProtNLM"/>
    </source>
</evidence>
<evidence type="ECO:0000313" key="3">
    <source>
        <dbReference type="Proteomes" id="UP000285648"/>
    </source>
</evidence>
<reference evidence="2 3" key="1">
    <citation type="submission" date="2016-09" db="EMBL/GenBank/DDBJ databases">
        <authorList>
            <person name="Doonan J."/>
            <person name="Pachebat J.A."/>
            <person name="Golyshin P.N."/>
            <person name="Denman S."/>
            <person name="Mcdonald J.E."/>
        </authorList>
    </citation>
    <scope>NUCLEOTIDE SEQUENCE [LARGE SCALE GENOMIC DNA]</scope>
    <source>
        <strain evidence="2 3">NCPPB 3934</strain>
    </source>
</reference>
<feature type="signal peptide" evidence="1">
    <location>
        <begin position="1"/>
        <end position="27"/>
    </location>
</feature>
<name>A0A421DLC6_9GAMM</name>
<keyword evidence="1" id="KW-0732">Signal</keyword>
<evidence type="ECO:0000313" key="2">
    <source>
        <dbReference type="EMBL" id="RLM20821.1"/>
    </source>
</evidence>
<comment type="caution">
    <text evidence="2">The sequence shown here is derived from an EMBL/GenBank/DDBJ whole genome shotgun (WGS) entry which is preliminary data.</text>
</comment>
<dbReference type="EMBL" id="MJLZ01000037">
    <property type="protein sequence ID" value="RLM20821.1"/>
    <property type="molecule type" value="Genomic_DNA"/>
</dbReference>
<feature type="chain" id="PRO_5019045646" description="Solitary outer membrane autotransporter beta-barrel domain-containing protein" evidence="1">
    <location>
        <begin position="28"/>
        <end position="309"/>
    </location>
</feature>
<evidence type="ECO:0000256" key="1">
    <source>
        <dbReference type="SAM" id="SignalP"/>
    </source>
</evidence>
<keyword evidence="3" id="KW-1185">Reference proteome</keyword>
<gene>
    <name evidence="2" type="ORF">BIY29_14665</name>
</gene>